<evidence type="ECO:0000256" key="8">
    <source>
        <dbReference type="ARBA" id="ARBA00023273"/>
    </source>
</evidence>
<evidence type="ECO:0000313" key="14">
    <source>
        <dbReference type="Proteomes" id="UP001623348"/>
    </source>
</evidence>
<dbReference type="Proteomes" id="UP001623348">
    <property type="component" value="Unassembled WGS sequence"/>
</dbReference>
<feature type="compositionally biased region" description="Low complexity" evidence="11">
    <location>
        <begin position="9"/>
        <end position="19"/>
    </location>
</feature>
<proteinExistence type="inferred from homology"/>
<dbReference type="InterPro" id="IPR032777">
    <property type="entry name" value="DUF4515"/>
</dbReference>
<evidence type="ECO:0000256" key="5">
    <source>
        <dbReference type="ARBA" id="ARBA00023054"/>
    </source>
</evidence>
<comment type="subcellular location">
    <subcellularLocation>
        <location evidence="1">Cytoplasm</location>
        <location evidence="1">Cytoskeleton</location>
        <location evidence="1">Cilium basal body</location>
    </subcellularLocation>
</comment>
<protein>
    <recommendedName>
        <fullName evidence="3">Basal body-orientation factor 1</fullName>
    </recommendedName>
    <alternativeName>
        <fullName evidence="9">Coiled-coil domain-containing protein 176</fullName>
    </alternativeName>
</protein>
<feature type="coiled-coil region" evidence="10">
    <location>
        <begin position="84"/>
        <end position="201"/>
    </location>
</feature>
<evidence type="ECO:0000256" key="7">
    <source>
        <dbReference type="ARBA" id="ARBA00023212"/>
    </source>
</evidence>
<evidence type="ECO:0000256" key="3">
    <source>
        <dbReference type="ARBA" id="ARBA00015392"/>
    </source>
</evidence>
<dbReference type="PANTHER" id="PTHR14845">
    <property type="entry name" value="COILED-COIL DOMAIN-CONTAINING 166"/>
    <property type="match status" value="1"/>
</dbReference>
<evidence type="ECO:0000256" key="6">
    <source>
        <dbReference type="ARBA" id="ARBA00023069"/>
    </source>
</evidence>
<name>A0ABC9WZ36_GRUJA</name>
<sequence length="296" mass="34410">MVGGRRSLRCSGSSCSRRSTAAGQAPRVPEEKLDEVDAALREARLAATEASRAENREATRRLATSDAQLLWPQQDAEREAAAVTAFLTKQGQEKAEEIEKLKQELIDLKQQAQEEKKKLADYYAQQIKELEEKFQKKVGEIGQIQLELKLIKEFHREKAAMEKELEDETSEGLIQKKILQINRQKAQIGELQRKVEKLEMALCRMTRESVQKKQHQALIENQASLVEMKKLQQLLEMKDREMNRVKKLAWNILNERTEVEREKIQFEKVDISELTWEQKERVLRLLFAKMNGTNPW</sequence>
<gene>
    <name evidence="13" type="ORF">GRJ2_001535600</name>
</gene>
<keyword evidence="4" id="KW-0963">Cytoplasm</keyword>
<keyword evidence="6" id="KW-0969">Cilium</keyword>
<feature type="region of interest" description="Disordered" evidence="11">
    <location>
        <begin position="1"/>
        <end position="33"/>
    </location>
</feature>
<evidence type="ECO:0000256" key="2">
    <source>
        <dbReference type="ARBA" id="ARBA00007508"/>
    </source>
</evidence>
<dbReference type="EMBL" id="BAAFJT010000005">
    <property type="protein sequence ID" value="GAB0190703.1"/>
    <property type="molecule type" value="Genomic_DNA"/>
</dbReference>
<dbReference type="Pfam" id="PF14988">
    <property type="entry name" value="DUF4515"/>
    <property type="match status" value="1"/>
</dbReference>
<dbReference type="PANTHER" id="PTHR14845:SF5">
    <property type="entry name" value="BASAL BODY-ORIENTATION FACTOR 1"/>
    <property type="match status" value="1"/>
</dbReference>
<evidence type="ECO:0000256" key="1">
    <source>
        <dbReference type="ARBA" id="ARBA00004120"/>
    </source>
</evidence>
<keyword evidence="7" id="KW-0206">Cytoskeleton</keyword>
<feature type="domain" description="DUF4515" evidence="12">
    <location>
        <begin position="82"/>
        <end position="194"/>
    </location>
</feature>
<evidence type="ECO:0000256" key="10">
    <source>
        <dbReference type="SAM" id="Coils"/>
    </source>
</evidence>
<evidence type="ECO:0000256" key="11">
    <source>
        <dbReference type="SAM" id="MobiDB-lite"/>
    </source>
</evidence>
<comment type="caution">
    <text evidence="13">The sequence shown here is derived from an EMBL/GenBank/DDBJ whole genome shotgun (WGS) entry which is preliminary data.</text>
</comment>
<organism evidence="13 14">
    <name type="scientific">Grus japonensis</name>
    <name type="common">Japanese crane</name>
    <name type="synonym">Red-crowned crane</name>
    <dbReference type="NCBI Taxonomy" id="30415"/>
    <lineage>
        <taxon>Eukaryota</taxon>
        <taxon>Metazoa</taxon>
        <taxon>Chordata</taxon>
        <taxon>Craniata</taxon>
        <taxon>Vertebrata</taxon>
        <taxon>Euteleostomi</taxon>
        <taxon>Archelosauria</taxon>
        <taxon>Archosauria</taxon>
        <taxon>Dinosauria</taxon>
        <taxon>Saurischia</taxon>
        <taxon>Theropoda</taxon>
        <taxon>Coelurosauria</taxon>
        <taxon>Aves</taxon>
        <taxon>Neognathae</taxon>
        <taxon>Neoaves</taxon>
        <taxon>Gruiformes</taxon>
        <taxon>Gruidae</taxon>
        <taxon>Grus</taxon>
    </lineage>
</organism>
<comment type="similarity">
    <text evidence="2">Belongs to the BBOF1 family.</text>
</comment>
<dbReference type="AlphaFoldDB" id="A0ABC9WZ36"/>
<reference evidence="13 14" key="1">
    <citation type="submission" date="2024-06" db="EMBL/GenBank/DDBJ databases">
        <title>The draft genome of Grus japonensis, version 3.</title>
        <authorList>
            <person name="Nabeshima K."/>
            <person name="Suzuki S."/>
            <person name="Onuma M."/>
        </authorList>
    </citation>
    <scope>NUCLEOTIDE SEQUENCE [LARGE SCALE GENOMIC DNA]</scope>
    <source>
        <strain evidence="13 14">451A</strain>
    </source>
</reference>
<keyword evidence="8" id="KW-0966">Cell projection</keyword>
<accession>A0ABC9WZ36</accession>
<evidence type="ECO:0000259" key="12">
    <source>
        <dbReference type="Pfam" id="PF14988"/>
    </source>
</evidence>
<evidence type="ECO:0000256" key="4">
    <source>
        <dbReference type="ARBA" id="ARBA00022490"/>
    </source>
</evidence>
<keyword evidence="14" id="KW-1185">Reference proteome</keyword>
<evidence type="ECO:0000256" key="9">
    <source>
        <dbReference type="ARBA" id="ARBA00031573"/>
    </source>
</evidence>
<keyword evidence="5 10" id="KW-0175">Coiled coil</keyword>
<evidence type="ECO:0000313" key="13">
    <source>
        <dbReference type="EMBL" id="GAB0190703.1"/>
    </source>
</evidence>